<dbReference type="RefSeq" id="WP_019034104.1">
    <property type="nucleotide sequence ID" value="NZ_UGSZ01000001.1"/>
</dbReference>
<reference evidence="2 3" key="1">
    <citation type="submission" date="2018-06" db="EMBL/GenBank/DDBJ databases">
        <authorList>
            <consortium name="Pathogen Informatics"/>
            <person name="Doyle S."/>
        </authorList>
    </citation>
    <scope>NUCLEOTIDE SEQUENCE [LARGE SCALE GENOMIC DNA]</scope>
    <source>
        <strain evidence="2 3">NCTC13149</strain>
    </source>
</reference>
<evidence type="ECO:0000313" key="3">
    <source>
        <dbReference type="Proteomes" id="UP000255517"/>
    </source>
</evidence>
<gene>
    <name evidence="2" type="ORF">NCTC13149_01765</name>
</gene>
<proteinExistence type="predicted"/>
<evidence type="ECO:0000256" key="1">
    <source>
        <dbReference type="SAM" id="Phobius"/>
    </source>
</evidence>
<dbReference type="Proteomes" id="UP000255517">
    <property type="component" value="Unassembled WGS sequence"/>
</dbReference>
<keyword evidence="1" id="KW-1133">Transmembrane helix</keyword>
<sequence length="153" mass="17401">MSYTSIFAQNYNFEKNDSESLNYELRDNRYQKIVEYEYCGPRGTNRNHFGRNEVKLMRAMGVGVASILAYAIGGGAGAFTGAFAGVILDSDVRSLDLIYTYTGRVRCTYMQDRITGEKHLVLREFEMEVTIYTGYGDEANMLKYQGIAYQRGK</sequence>
<dbReference type="AlphaFoldDB" id="A0A379C6Q0"/>
<evidence type="ECO:0000313" key="2">
    <source>
        <dbReference type="EMBL" id="SUB57904.1"/>
    </source>
</evidence>
<dbReference type="STRING" id="1122949.GCA_000378725_00008"/>
<feature type="transmembrane region" description="Helical" evidence="1">
    <location>
        <begin position="67"/>
        <end position="88"/>
    </location>
</feature>
<keyword evidence="1" id="KW-0472">Membrane</keyword>
<accession>A0A379C6Q0</accession>
<dbReference type="EMBL" id="UGSZ01000001">
    <property type="protein sequence ID" value="SUB57904.1"/>
    <property type="molecule type" value="Genomic_DNA"/>
</dbReference>
<keyword evidence="1" id="KW-0812">Transmembrane</keyword>
<protein>
    <submittedName>
        <fullName evidence="2">Uncharacterized protein</fullName>
    </submittedName>
</protein>
<name>A0A379C6Q0_9FIRM</name>
<organism evidence="2 3">
    <name type="scientific">Peptoniphilus lacrimalis</name>
    <dbReference type="NCBI Taxonomy" id="33031"/>
    <lineage>
        <taxon>Bacteria</taxon>
        <taxon>Bacillati</taxon>
        <taxon>Bacillota</taxon>
        <taxon>Tissierellia</taxon>
        <taxon>Tissierellales</taxon>
        <taxon>Peptoniphilaceae</taxon>
        <taxon>Peptoniphilus</taxon>
    </lineage>
</organism>